<feature type="domain" description="Ig-like" evidence="7">
    <location>
        <begin position="358"/>
        <end position="463"/>
    </location>
</feature>
<reference evidence="8 9" key="1">
    <citation type="submission" date="2020-06" db="EMBL/GenBank/DDBJ databases">
        <authorList>
            <person name="Li R."/>
            <person name="Bekaert M."/>
        </authorList>
    </citation>
    <scope>NUCLEOTIDE SEQUENCE [LARGE SCALE GENOMIC DNA]</scope>
    <source>
        <strain evidence="9">wild</strain>
    </source>
</reference>
<dbReference type="InterPro" id="IPR003598">
    <property type="entry name" value="Ig_sub2"/>
</dbReference>
<feature type="transmembrane region" description="Helical" evidence="6">
    <location>
        <begin position="125"/>
        <end position="149"/>
    </location>
</feature>
<evidence type="ECO:0000313" key="8">
    <source>
        <dbReference type="EMBL" id="CAC5419488.1"/>
    </source>
</evidence>
<comment type="subcellular location">
    <subcellularLocation>
        <location evidence="1">Membrane</location>
        <topology evidence="1">Single-pass type I membrane protein</topology>
    </subcellularLocation>
</comment>
<evidence type="ECO:0000256" key="2">
    <source>
        <dbReference type="ARBA" id="ARBA00023136"/>
    </source>
</evidence>
<protein>
    <recommendedName>
        <fullName evidence="7">Ig-like domain-containing protein</fullName>
    </recommendedName>
</protein>
<keyword evidence="6" id="KW-0812">Transmembrane</keyword>
<dbReference type="Pfam" id="PF13927">
    <property type="entry name" value="Ig_3"/>
    <property type="match status" value="1"/>
</dbReference>
<keyword evidence="2 6" id="KW-0472">Membrane</keyword>
<dbReference type="InterPro" id="IPR036179">
    <property type="entry name" value="Ig-like_dom_sf"/>
</dbReference>
<dbReference type="PROSITE" id="PS50835">
    <property type="entry name" value="IG_LIKE"/>
    <property type="match status" value="3"/>
</dbReference>
<feature type="domain" description="Ig-like" evidence="7">
    <location>
        <begin position="23"/>
        <end position="104"/>
    </location>
</feature>
<dbReference type="InterPro" id="IPR007110">
    <property type="entry name" value="Ig-like_dom"/>
</dbReference>
<sequence length="556" mass="61902">MDVLRYDSFVFSKTVLVYVNVKPVILEILDINISEGSNLTITPTINANPDPISVWWTRQNEPEFIYYGTNLTIRSIQRESSDSYTCHVMNTVTVQGHPTQNRTSEEKFNVNVQFLQRQDSFNNTAIGVGTGIAVVILIIGVTILNLFVYRKRQMSKTTEQSNSEVYETEIHEPSLLLTTSSDRATTGNEFNFTCNLGKDANGIISIVRDHTDECIIDVDRSCRLQNCNPNFVYSCNRSTICLTIPVKFDIDSLHGSRWKCHDILRDINSNEVLLYVNVPITQVNLTTIPYDINPTTIISGSRQSFKCTTDAVSPRDESIIGAAIGVGTGFADLVFISGVTSLLVFMNKKHRMFRRRVPITKVGLTATPYDKSPVEILAGSSQHFTCTTNPGRPPSKIQWYLSGANITNAATAQPDACHPGCNEKVISSSVLQYIGNINDNGKAIYCTAENVDEQSNRTTEKLFKVNVLYPPSVYMEPMYSPFIVQEDQQNIRLSCVVARANPKDAIMYQWTYPAGTVRDGDLTITTVSKSHYGLYSCSASNFVGTSTSTTKQIDVH</sequence>
<evidence type="ECO:0000256" key="4">
    <source>
        <dbReference type="ARBA" id="ARBA00023180"/>
    </source>
</evidence>
<dbReference type="SUPFAM" id="SSF48726">
    <property type="entry name" value="Immunoglobulin"/>
    <property type="match status" value="3"/>
</dbReference>
<dbReference type="EMBL" id="CACVKT020009033">
    <property type="protein sequence ID" value="CAC5419488.1"/>
    <property type="molecule type" value="Genomic_DNA"/>
</dbReference>
<dbReference type="OrthoDB" id="10481900at2759"/>
<dbReference type="SMART" id="SM00408">
    <property type="entry name" value="IGc2"/>
    <property type="match status" value="2"/>
</dbReference>
<evidence type="ECO:0000313" key="9">
    <source>
        <dbReference type="Proteomes" id="UP000507470"/>
    </source>
</evidence>
<proteinExistence type="predicted"/>
<dbReference type="AlphaFoldDB" id="A0A6J8EGP5"/>
<dbReference type="Proteomes" id="UP000507470">
    <property type="component" value="Unassembled WGS sequence"/>
</dbReference>
<dbReference type="Gene3D" id="2.60.40.10">
    <property type="entry name" value="Immunoglobulins"/>
    <property type="match status" value="3"/>
</dbReference>
<dbReference type="PANTHER" id="PTHR11640">
    <property type="entry name" value="NEPHRIN"/>
    <property type="match status" value="1"/>
</dbReference>
<gene>
    <name evidence="8" type="ORF">MCOR_51818</name>
</gene>
<evidence type="ECO:0000259" key="7">
    <source>
        <dbReference type="PROSITE" id="PS50835"/>
    </source>
</evidence>
<feature type="transmembrane region" description="Helical" evidence="6">
    <location>
        <begin position="319"/>
        <end position="346"/>
    </location>
</feature>
<organism evidence="8 9">
    <name type="scientific">Mytilus coruscus</name>
    <name type="common">Sea mussel</name>
    <dbReference type="NCBI Taxonomy" id="42192"/>
    <lineage>
        <taxon>Eukaryota</taxon>
        <taxon>Metazoa</taxon>
        <taxon>Spiralia</taxon>
        <taxon>Lophotrochozoa</taxon>
        <taxon>Mollusca</taxon>
        <taxon>Bivalvia</taxon>
        <taxon>Autobranchia</taxon>
        <taxon>Pteriomorphia</taxon>
        <taxon>Mytilida</taxon>
        <taxon>Mytiloidea</taxon>
        <taxon>Mytilidae</taxon>
        <taxon>Mytilinae</taxon>
        <taxon>Mytilus</taxon>
    </lineage>
</organism>
<name>A0A6J8EGP5_MYTCO</name>
<keyword evidence="4" id="KW-0325">Glycoprotein</keyword>
<keyword evidence="5" id="KW-0393">Immunoglobulin domain</keyword>
<evidence type="ECO:0000256" key="5">
    <source>
        <dbReference type="ARBA" id="ARBA00023319"/>
    </source>
</evidence>
<feature type="domain" description="Ig-like" evidence="7">
    <location>
        <begin position="471"/>
        <end position="554"/>
    </location>
</feature>
<dbReference type="GO" id="GO:0016020">
    <property type="term" value="C:membrane"/>
    <property type="evidence" value="ECO:0007669"/>
    <property type="project" value="UniProtKB-SubCell"/>
</dbReference>
<dbReference type="SMART" id="SM00409">
    <property type="entry name" value="IG"/>
    <property type="match status" value="3"/>
</dbReference>
<keyword evidence="9" id="KW-1185">Reference proteome</keyword>
<keyword evidence="6" id="KW-1133">Transmembrane helix</keyword>
<dbReference type="InterPro" id="IPR051275">
    <property type="entry name" value="Cell_adhesion_signaling"/>
</dbReference>
<accession>A0A6J8EGP5</accession>
<dbReference type="InterPro" id="IPR013162">
    <property type="entry name" value="CD80_C2-set"/>
</dbReference>
<evidence type="ECO:0000256" key="3">
    <source>
        <dbReference type="ARBA" id="ARBA00023157"/>
    </source>
</evidence>
<evidence type="ECO:0000256" key="6">
    <source>
        <dbReference type="SAM" id="Phobius"/>
    </source>
</evidence>
<dbReference type="Pfam" id="PF08205">
    <property type="entry name" value="C2-set_2"/>
    <property type="match status" value="1"/>
</dbReference>
<dbReference type="InterPro" id="IPR013783">
    <property type="entry name" value="Ig-like_fold"/>
</dbReference>
<dbReference type="InterPro" id="IPR003599">
    <property type="entry name" value="Ig_sub"/>
</dbReference>
<evidence type="ECO:0000256" key="1">
    <source>
        <dbReference type="ARBA" id="ARBA00004479"/>
    </source>
</evidence>
<keyword evidence="3" id="KW-1015">Disulfide bond</keyword>